<feature type="domain" description="Glycosyl transferase family 1" evidence="1">
    <location>
        <begin position="195"/>
        <end position="357"/>
    </location>
</feature>
<dbReference type="EMBL" id="MGGR01000019">
    <property type="protein sequence ID" value="OGM33331.1"/>
    <property type="molecule type" value="Genomic_DNA"/>
</dbReference>
<dbReference type="Pfam" id="PF00534">
    <property type="entry name" value="Glycos_transf_1"/>
    <property type="match status" value="1"/>
</dbReference>
<gene>
    <name evidence="3" type="ORF">A3D01_00370</name>
</gene>
<evidence type="ECO:0008006" key="5">
    <source>
        <dbReference type="Google" id="ProtNLM"/>
    </source>
</evidence>
<dbReference type="PANTHER" id="PTHR45947">
    <property type="entry name" value="SULFOQUINOVOSYL TRANSFERASE SQD2"/>
    <property type="match status" value="1"/>
</dbReference>
<dbReference type="SUPFAM" id="SSF53756">
    <property type="entry name" value="UDP-Glycosyltransferase/glycogen phosphorylase"/>
    <property type="match status" value="1"/>
</dbReference>
<dbReference type="InterPro" id="IPR028098">
    <property type="entry name" value="Glyco_trans_4-like_N"/>
</dbReference>
<dbReference type="Proteomes" id="UP000177169">
    <property type="component" value="Unassembled WGS sequence"/>
</dbReference>
<sequence>MYKIIFFAKNVSGGADAFLRQLHSIDPKRFKKIFCFFRRDLHTRYGKDRVLLSENYPQKDTLDISQLLVFISNIQKTYSFIKSEQPHIILTCDIYSYLTVCFLKLLAFRKIPFIALINNNVYLIHKQRQNFFYSKLIFTIMRLFSRTPEVFVFVSRDLAKVTIEKISLKPRRMKIIYHSLDITEVRKLLKEKITKSQKKLIGDKKELKIFSVGRLDPQKDFETLFKAYAIIQKKYKNSKLVILGDGILRKELEGKALDLNIRSNIIFAGWQKNIYKYLKFADLVIFSSHYEGFPISILESMACGVPVIATDSPTGPREILDNGKYGFLVKVGDYQKIASIVTKLLKSKSLRSRYKNSSLTRIKMFNTQKQDYEKLFNGLVGD</sequence>
<reference evidence="3 4" key="1">
    <citation type="journal article" date="2016" name="Nat. Commun.">
        <title>Thousands of microbial genomes shed light on interconnected biogeochemical processes in an aquifer system.</title>
        <authorList>
            <person name="Anantharaman K."/>
            <person name="Brown C.T."/>
            <person name="Hug L.A."/>
            <person name="Sharon I."/>
            <person name="Castelle C.J."/>
            <person name="Probst A.J."/>
            <person name="Thomas B.C."/>
            <person name="Singh A."/>
            <person name="Wilkins M.J."/>
            <person name="Karaoz U."/>
            <person name="Brodie E.L."/>
            <person name="Williams K.H."/>
            <person name="Hubbard S.S."/>
            <person name="Banfield J.F."/>
        </authorList>
    </citation>
    <scope>NUCLEOTIDE SEQUENCE [LARGE SCALE GENOMIC DNA]</scope>
</reference>
<protein>
    <recommendedName>
        <fullName evidence="5">Glycosyl transferase family 1 domain-containing protein</fullName>
    </recommendedName>
</protein>
<dbReference type="AlphaFoldDB" id="A0A1F7Z1B0"/>
<dbReference type="Gene3D" id="3.40.50.2000">
    <property type="entry name" value="Glycogen Phosphorylase B"/>
    <property type="match status" value="2"/>
</dbReference>
<proteinExistence type="predicted"/>
<evidence type="ECO:0000313" key="4">
    <source>
        <dbReference type="Proteomes" id="UP000177169"/>
    </source>
</evidence>
<dbReference type="PANTHER" id="PTHR45947:SF3">
    <property type="entry name" value="SULFOQUINOVOSYL TRANSFERASE SQD2"/>
    <property type="match status" value="1"/>
</dbReference>
<dbReference type="InterPro" id="IPR050194">
    <property type="entry name" value="Glycosyltransferase_grp1"/>
</dbReference>
<dbReference type="Pfam" id="PF13439">
    <property type="entry name" value="Glyco_transf_4"/>
    <property type="match status" value="1"/>
</dbReference>
<dbReference type="CDD" id="cd03811">
    <property type="entry name" value="GT4_GT28_WabH-like"/>
    <property type="match status" value="1"/>
</dbReference>
<organism evidence="3 4">
    <name type="scientific">Candidatus Woesebacteria bacterium RIFCSPHIGHO2_02_FULL_39_13</name>
    <dbReference type="NCBI Taxonomy" id="1802505"/>
    <lineage>
        <taxon>Bacteria</taxon>
        <taxon>Candidatus Woeseibacteriota</taxon>
    </lineage>
</organism>
<name>A0A1F7Z1B0_9BACT</name>
<evidence type="ECO:0000259" key="2">
    <source>
        <dbReference type="Pfam" id="PF13439"/>
    </source>
</evidence>
<dbReference type="GO" id="GO:0016757">
    <property type="term" value="F:glycosyltransferase activity"/>
    <property type="evidence" value="ECO:0007669"/>
    <property type="project" value="InterPro"/>
</dbReference>
<evidence type="ECO:0000313" key="3">
    <source>
        <dbReference type="EMBL" id="OGM33331.1"/>
    </source>
</evidence>
<dbReference type="InterPro" id="IPR001296">
    <property type="entry name" value="Glyco_trans_1"/>
</dbReference>
<evidence type="ECO:0000259" key="1">
    <source>
        <dbReference type="Pfam" id="PF00534"/>
    </source>
</evidence>
<feature type="domain" description="Glycosyltransferase subfamily 4-like N-terminal" evidence="2">
    <location>
        <begin position="65"/>
        <end position="182"/>
    </location>
</feature>
<dbReference type="STRING" id="1802505.A3D01_00370"/>
<comment type="caution">
    <text evidence="3">The sequence shown here is derived from an EMBL/GenBank/DDBJ whole genome shotgun (WGS) entry which is preliminary data.</text>
</comment>
<accession>A0A1F7Z1B0</accession>